<comment type="subcellular location">
    <subcellularLocation>
        <location evidence="1">Cell membrane</location>
        <topology evidence="1">Peripheral membrane protein</topology>
    </subcellularLocation>
</comment>
<evidence type="ECO:0000313" key="8">
    <source>
        <dbReference type="EMBL" id="KAA0719066.1"/>
    </source>
</evidence>
<feature type="region of interest" description="Disordered" evidence="7">
    <location>
        <begin position="320"/>
        <end position="349"/>
    </location>
</feature>
<feature type="region of interest" description="Disordered" evidence="7">
    <location>
        <begin position="835"/>
        <end position="889"/>
    </location>
</feature>
<organism evidence="8 9">
    <name type="scientific">Triplophysa tibetana</name>
    <dbReference type="NCBI Taxonomy" id="1572043"/>
    <lineage>
        <taxon>Eukaryota</taxon>
        <taxon>Metazoa</taxon>
        <taxon>Chordata</taxon>
        <taxon>Craniata</taxon>
        <taxon>Vertebrata</taxon>
        <taxon>Euteleostomi</taxon>
        <taxon>Actinopterygii</taxon>
        <taxon>Neopterygii</taxon>
        <taxon>Teleostei</taxon>
        <taxon>Ostariophysi</taxon>
        <taxon>Cypriniformes</taxon>
        <taxon>Nemacheilidae</taxon>
        <taxon>Triplophysa</taxon>
    </lineage>
</organism>
<evidence type="ECO:0000256" key="4">
    <source>
        <dbReference type="ARBA" id="ARBA00022687"/>
    </source>
</evidence>
<keyword evidence="6" id="KW-0472">Membrane</keyword>
<evidence type="ECO:0000256" key="2">
    <source>
        <dbReference type="ARBA" id="ARBA00007750"/>
    </source>
</evidence>
<sequence>MELPKSEDSSKDRKNSNKAVAYVHGKTKEGHTSHTDPNKEFVNMHNTVESQRSLPGICDTICPDRTVCSSVKKSKTFDCGRRMGLQQAEKPGNKDGTNRRHHHKLVTSVSFSGFESPLRLLCENADTSGSSHEIIDYRNLTPQVPFVPCIAKSIPKKRISLRRPRKAIKDLLGHKRHNYETASSPSTQCRVGGEKVPSLKRIMKSSRDKEQTSARNRYIEHSETFSDSSSECCANVCEDVASLKSFGSQSGCGEIFADKECIVSPDGVLNALNNKEAGESQRRSPAMTGFQGGKECLPSPAQSEVLDMFGKWEALNKTKHFRKSSRTSGNTRETKTPLAKCPSMTKSENVTANSPILESQIKELHPDVLSLKSNSQENTSDEGYCDYVSPGSEDHSKTSLTPVLSNKFPRDTYSGDALYELFCDPSEAEMTPIFDDELDLTDNIISQCSDLPLSMYSFHVGAEENLAPPLARDLIGQEFLQSKWMGKDCLLKLCDTEISLTMGIVNWLKHKTEKNNPKSLSTNSEEPRDVCMKYKTQSVGFRKPPRGAPSRAVNSNRDKLNLKERDSNQQGVGAPILDLPSQYDVNTVMSPLVSPESLPKTPSSGVCFKIFNIDSSGTPSGDLKSPVVSSPGSGTRSLFVLAINKESLCSSCKSSLKNGAKNLFLCCSCMSLIEHIKTSDLWDHASLPHPKTLSPHPITTDPMSPASTCGIASDISIASLVEQCATQLSSIKINITQKHLSCDKRSGLVREQGVKQNTENAQKYLKAKQKKTMASPEQGLDFRHCFGRSRFSEAVQKPSLLETEGLGFVTNHGSKDLVLETYSESGDMVTFQTPRPTSLPLMASTSSEFSSGEDHQLKRTEHRNAAKKKHRSLSHKKTTVNSEKSGGFVLQEGKVERRCRMKK</sequence>
<evidence type="ECO:0000256" key="3">
    <source>
        <dbReference type="ARBA" id="ARBA00022475"/>
    </source>
</evidence>
<feature type="region of interest" description="Disordered" evidence="7">
    <location>
        <begin position="277"/>
        <end position="296"/>
    </location>
</feature>
<feature type="region of interest" description="Disordered" evidence="7">
    <location>
        <begin position="539"/>
        <end position="558"/>
    </location>
</feature>
<keyword evidence="4" id="KW-0879">Wnt signaling pathway</keyword>
<accession>A0A5A9PDX2</accession>
<comment type="similarity">
    <text evidence="2">Belongs to the Amer family.</text>
</comment>
<keyword evidence="9" id="KW-1185">Reference proteome</keyword>
<dbReference type="PANTHER" id="PTHR22237">
    <property type="entry name" value="APC MEMBRANE RECRUITMENT PROTEIN 2-RELATED"/>
    <property type="match status" value="1"/>
</dbReference>
<proteinExistence type="inferred from homology"/>
<feature type="compositionally biased region" description="Basic and acidic residues" evidence="7">
    <location>
        <begin position="1"/>
        <end position="15"/>
    </location>
</feature>
<evidence type="ECO:0000256" key="1">
    <source>
        <dbReference type="ARBA" id="ARBA00004202"/>
    </source>
</evidence>
<dbReference type="GO" id="GO:0016055">
    <property type="term" value="P:Wnt signaling pathway"/>
    <property type="evidence" value="ECO:0007669"/>
    <property type="project" value="UniProtKB-KW"/>
</dbReference>
<evidence type="ECO:0000256" key="6">
    <source>
        <dbReference type="ARBA" id="ARBA00023136"/>
    </source>
</evidence>
<feature type="compositionally biased region" description="Basic and acidic residues" evidence="7">
    <location>
        <begin position="852"/>
        <end position="864"/>
    </location>
</feature>
<name>A0A5A9PDX2_9TELE</name>
<dbReference type="Proteomes" id="UP000324632">
    <property type="component" value="Chromosome 7"/>
</dbReference>
<feature type="region of interest" description="Disordered" evidence="7">
    <location>
        <begin position="1"/>
        <end position="39"/>
    </location>
</feature>
<evidence type="ECO:0000256" key="5">
    <source>
        <dbReference type="ARBA" id="ARBA00023121"/>
    </source>
</evidence>
<dbReference type="AlphaFoldDB" id="A0A5A9PDX2"/>
<reference evidence="8 9" key="1">
    <citation type="journal article" date="2019" name="Mol. Ecol. Resour.">
        <title>Chromosome-level genome assembly of Triplophysa tibetana, a fish adapted to the harsh high-altitude environment of the Tibetan Plateau.</title>
        <authorList>
            <person name="Yang X."/>
            <person name="Liu H."/>
            <person name="Ma Z."/>
            <person name="Zou Y."/>
            <person name="Zou M."/>
            <person name="Mao Y."/>
            <person name="Li X."/>
            <person name="Wang H."/>
            <person name="Chen T."/>
            <person name="Wang W."/>
            <person name="Yang R."/>
        </authorList>
    </citation>
    <scope>NUCLEOTIDE SEQUENCE [LARGE SCALE GENOMIC DNA]</scope>
    <source>
        <strain evidence="8">TTIB1903HZAU</strain>
        <tissue evidence="8">Muscle</tissue>
    </source>
</reference>
<dbReference type="EMBL" id="SOYY01000007">
    <property type="protein sequence ID" value="KAA0719066.1"/>
    <property type="molecule type" value="Genomic_DNA"/>
</dbReference>
<dbReference type="Pfam" id="PF09422">
    <property type="entry name" value="AMER"/>
    <property type="match status" value="1"/>
</dbReference>
<dbReference type="GO" id="GO:0005886">
    <property type="term" value="C:plasma membrane"/>
    <property type="evidence" value="ECO:0007669"/>
    <property type="project" value="UniProtKB-SubCell"/>
</dbReference>
<feature type="compositionally biased region" description="Basic and acidic residues" evidence="7">
    <location>
        <begin position="26"/>
        <end position="39"/>
    </location>
</feature>
<dbReference type="GO" id="GO:0005546">
    <property type="term" value="F:phosphatidylinositol-4,5-bisphosphate binding"/>
    <property type="evidence" value="ECO:0007669"/>
    <property type="project" value="TreeGrafter"/>
</dbReference>
<dbReference type="GO" id="GO:0008013">
    <property type="term" value="F:beta-catenin binding"/>
    <property type="evidence" value="ECO:0007669"/>
    <property type="project" value="TreeGrafter"/>
</dbReference>
<dbReference type="PANTHER" id="PTHR22237:SF2">
    <property type="entry name" value="APC MEMBRANE RECRUITMENT PROTEIN 3"/>
    <property type="match status" value="1"/>
</dbReference>
<dbReference type="GO" id="GO:0060828">
    <property type="term" value="P:regulation of canonical Wnt signaling pathway"/>
    <property type="evidence" value="ECO:0007669"/>
    <property type="project" value="TreeGrafter"/>
</dbReference>
<keyword evidence="5" id="KW-0446">Lipid-binding</keyword>
<protein>
    <submittedName>
        <fullName evidence="8">APC membrane recruitment protein 3</fullName>
    </submittedName>
</protein>
<dbReference type="InterPro" id="IPR019003">
    <property type="entry name" value="AMER"/>
</dbReference>
<keyword evidence="3" id="KW-1003">Cell membrane</keyword>
<evidence type="ECO:0000256" key="7">
    <source>
        <dbReference type="SAM" id="MobiDB-lite"/>
    </source>
</evidence>
<comment type="caution">
    <text evidence="8">The sequence shown here is derived from an EMBL/GenBank/DDBJ whole genome shotgun (WGS) entry which is preliminary data.</text>
</comment>
<gene>
    <name evidence="8" type="ORF">E1301_Tti007616</name>
</gene>
<evidence type="ECO:0000313" key="9">
    <source>
        <dbReference type="Proteomes" id="UP000324632"/>
    </source>
</evidence>
<feature type="compositionally biased region" description="Basic residues" evidence="7">
    <location>
        <begin position="865"/>
        <end position="878"/>
    </location>
</feature>